<organism evidence="2 3">
    <name type="scientific">Actinomadura chokoriensis</name>
    <dbReference type="NCBI Taxonomy" id="454156"/>
    <lineage>
        <taxon>Bacteria</taxon>
        <taxon>Bacillati</taxon>
        <taxon>Actinomycetota</taxon>
        <taxon>Actinomycetes</taxon>
        <taxon>Streptosporangiales</taxon>
        <taxon>Thermomonosporaceae</taxon>
        <taxon>Actinomadura</taxon>
    </lineage>
</organism>
<dbReference type="Gene3D" id="1.10.260.40">
    <property type="entry name" value="lambda repressor-like DNA-binding domains"/>
    <property type="match status" value="1"/>
</dbReference>
<proteinExistence type="predicted"/>
<name>A0ABV4QS95_9ACTN</name>
<dbReference type="InterPro" id="IPR010982">
    <property type="entry name" value="Lambda_DNA-bd_dom_sf"/>
</dbReference>
<dbReference type="SUPFAM" id="SSF47413">
    <property type="entry name" value="lambda repressor-like DNA-binding domains"/>
    <property type="match status" value="1"/>
</dbReference>
<accession>A0ABV4QS95</accession>
<sequence>MAGPVDDGARRIGENVRAARLFRGLPLEALAGLVGRSKGWLSKVENGKTRLERRGDIRALAEALEVSAADLLGEPTPAIRPRDRAHGDIVHLREVFLDSSLDNPLDVPTRPVGALAELVAGDIQVKRREADYAALASCLPSVLAELHVHAASGDEGEQVTALRSLVDACTAATFVLRHLGQIDLAWIAADRAKGAARHLDDPVMAGAAAFSQAHSRSSAALSRALREAEHAAASMEAHRDGDPFAHEVYGMLQLSAALARQIQGDHKGAGERVAEAAQVADRLGERAGAWQSFGPANVGVWKAMLAVEAEEPEAALAAARSVDARALPSRGRKAALSIETGRALAMLGDDAGAVRAIRQAEKLSAARVHRNPLVRELVADLYDHATGRDLRGLAWRMNLV</sequence>
<dbReference type="CDD" id="cd00093">
    <property type="entry name" value="HTH_XRE"/>
    <property type="match status" value="1"/>
</dbReference>
<protein>
    <submittedName>
        <fullName evidence="2">Helix-turn-helix transcriptional regulator</fullName>
    </submittedName>
</protein>
<evidence type="ECO:0000313" key="2">
    <source>
        <dbReference type="EMBL" id="MFA1552810.1"/>
    </source>
</evidence>
<gene>
    <name evidence="2" type="ORF">SM436_03790</name>
</gene>
<dbReference type="SMART" id="SM00530">
    <property type="entry name" value="HTH_XRE"/>
    <property type="match status" value="1"/>
</dbReference>
<keyword evidence="3" id="KW-1185">Reference proteome</keyword>
<dbReference type="Proteomes" id="UP001569904">
    <property type="component" value="Unassembled WGS sequence"/>
</dbReference>
<feature type="domain" description="HTH cro/C1-type" evidence="1">
    <location>
        <begin position="16"/>
        <end position="71"/>
    </location>
</feature>
<evidence type="ECO:0000259" key="1">
    <source>
        <dbReference type="PROSITE" id="PS50943"/>
    </source>
</evidence>
<evidence type="ECO:0000313" key="3">
    <source>
        <dbReference type="Proteomes" id="UP001569904"/>
    </source>
</evidence>
<dbReference type="EMBL" id="JAXCEH010000002">
    <property type="protein sequence ID" value="MFA1552810.1"/>
    <property type="molecule type" value="Genomic_DNA"/>
</dbReference>
<dbReference type="InterPro" id="IPR001387">
    <property type="entry name" value="Cro/C1-type_HTH"/>
</dbReference>
<dbReference type="RefSeq" id="WP_371939095.1">
    <property type="nucleotide sequence ID" value="NZ_JAXCEH010000002.1"/>
</dbReference>
<dbReference type="PROSITE" id="PS50943">
    <property type="entry name" value="HTH_CROC1"/>
    <property type="match status" value="1"/>
</dbReference>
<dbReference type="Pfam" id="PF13560">
    <property type="entry name" value="HTH_31"/>
    <property type="match status" value="1"/>
</dbReference>
<reference evidence="2 3" key="1">
    <citation type="submission" date="2023-11" db="EMBL/GenBank/DDBJ databases">
        <title>Actinomadura monticuli sp. nov., isolated from volcanic ash.</title>
        <authorList>
            <person name="Lee S.D."/>
            <person name="Yang H."/>
            <person name="Kim I.S."/>
        </authorList>
    </citation>
    <scope>NUCLEOTIDE SEQUENCE [LARGE SCALE GENOMIC DNA]</scope>
    <source>
        <strain evidence="2 3">DSM 45346</strain>
    </source>
</reference>
<comment type="caution">
    <text evidence="2">The sequence shown here is derived from an EMBL/GenBank/DDBJ whole genome shotgun (WGS) entry which is preliminary data.</text>
</comment>